<comment type="caution">
    <text evidence="5">The sequence shown here is derived from an EMBL/GenBank/DDBJ whole genome shotgun (WGS) entry which is preliminary data.</text>
</comment>
<gene>
    <name evidence="5" type="ORF">GIS00_08760</name>
</gene>
<dbReference type="InterPro" id="IPR003819">
    <property type="entry name" value="TauD/TfdA-like"/>
</dbReference>
<dbReference type="Proteomes" id="UP000460221">
    <property type="component" value="Unassembled WGS sequence"/>
</dbReference>
<dbReference type="AlphaFoldDB" id="A0A7K1FLC9"/>
<name>A0A7K1FLC9_9ACTN</name>
<comment type="cofactor">
    <cofactor evidence="1">
        <name>Fe(2+)</name>
        <dbReference type="ChEBI" id="CHEBI:29033"/>
    </cofactor>
</comment>
<keyword evidence="6" id="KW-1185">Reference proteome</keyword>
<dbReference type="EMBL" id="WLYK01000002">
    <property type="protein sequence ID" value="MTD14033.1"/>
    <property type="molecule type" value="Genomic_DNA"/>
</dbReference>
<dbReference type="PANTHER" id="PTHR10696">
    <property type="entry name" value="GAMMA-BUTYROBETAINE HYDROXYLASE-RELATED"/>
    <property type="match status" value="1"/>
</dbReference>
<dbReference type="Pfam" id="PF02668">
    <property type="entry name" value="TauD"/>
    <property type="match status" value="1"/>
</dbReference>
<dbReference type="SUPFAM" id="SSF51197">
    <property type="entry name" value="Clavaminate synthase-like"/>
    <property type="match status" value="1"/>
</dbReference>
<protein>
    <submittedName>
        <fullName evidence="5">Syringomycin synthesis regulator SyrP</fullName>
    </submittedName>
</protein>
<dbReference type="Gene3D" id="3.60.130.10">
    <property type="entry name" value="Clavaminate synthase-like"/>
    <property type="match status" value="1"/>
</dbReference>
<keyword evidence="3" id="KW-0408">Iron</keyword>
<reference evidence="5 6" key="1">
    <citation type="submission" date="2019-11" db="EMBL/GenBank/DDBJ databases">
        <authorList>
            <person name="Jiang L.-Q."/>
        </authorList>
    </citation>
    <scope>NUCLEOTIDE SEQUENCE [LARGE SCALE GENOMIC DNA]</scope>
    <source>
        <strain evidence="5 6">YIM 132087</strain>
    </source>
</reference>
<dbReference type="GO" id="GO:0016491">
    <property type="term" value="F:oxidoreductase activity"/>
    <property type="evidence" value="ECO:0007669"/>
    <property type="project" value="UniProtKB-KW"/>
</dbReference>
<dbReference type="PANTHER" id="PTHR10696:SF21">
    <property type="entry name" value="TAUD_TFDA-LIKE DOMAIN-CONTAINING PROTEIN"/>
    <property type="match status" value="1"/>
</dbReference>
<keyword evidence="2" id="KW-0560">Oxidoreductase</keyword>
<evidence type="ECO:0000256" key="2">
    <source>
        <dbReference type="ARBA" id="ARBA00023002"/>
    </source>
</evidence>
<evidence type="ECO:0000256" key="3">
    <source>
        <dbReference type="ARBA" id="ARBA00023004"/>
    </source>
</evidence>
<dbReference type="InterPro" id="IPR050411">
    <property type="entry name" value="AlphaKG_dependent_hydroxylases"/>
</dbReference>
<evidence type="ECO:0000313" key="5">
    <source>
        <dbReference type="EMBL" id="MTD14033.1"/>
    </source>
</evidence>
<feature type="domain" description="TauD/TfdA-like" evidence="4">
    <location>
        <begin position="77"/>
        <end position="372"/>
    </location>
</feature>
<dbReference type="InterPro" id="IPR042098">
    <property type="entry name" value="TauD-like_sf"/>
</dbReference>
<sequence>MTSSKFLPRLLTSLVTVTTLIPNTPTNGGARMTGPTVLQADLGPGVTTLLRPGDDGLPLFVLAQDDDLRSSAVAAQQWLQSHRATLDELLVEHGALVFRDFAIGDSKDFRAFVADYGFADLTYTAGASKRAAIDADVYEATALPPDVIIPLHQEMAYLSRWPGRLAFFSNLPAEEGGETIIGDMRKISAELPAELVEAVREHGILYRRNFRAPSDSWEHHPTLDAIHKPWPDAFGTDDPAHIEQFCKDMNLALTWEPDGSLTTEFLAPGFIEYPTLDAPLWFNQLHAQSMTLRTYGATNLALFFEYYPRDRVRPYETLLGNRSQISARQIDAIYDVLDRHTVAFPWQRGDVMVVDNIITMHGRNPFRGKRDTQVALLN</sequence>
<evidence type="ECO:0000256" key="1">
    <source>
        <dbReference type="ARBA" id="ARBA00001954"/>
    </source>
</evidence>
<accession>A0A7K1FLC9</accession>
<proteinExistence type="predicted"/>
<evidence type="ECO:0000259" key="4">
    <source>
        <dbReference type="Pfam" id="PF02668"/>
    </source>
</evidence>
<organism evidence="5 6">
    <name type="scientific">Nakamurella alba</name>
    <dbReference type="NCBI Taxonomy" id="2665158"/>
    <lineage>
        <taxon>Bacteria</taxon>
        <taxon>Bacillati</taxon>
        <taxon>Actinomycetota</taxon>
        <taxon>Actinomycetes</taxon>
        <taxon>Nakamurellales</taxon>
        <taxon>Nakamurellaceae</taxon>
        <taxon>Nakamurella</taxon>
    </lineage>
</organism>
<evidence type="ECO:0000313" key="6">
    <source>
        <dbReference type="Proteomes" id="UP000460221"/>
    </source>
</evidence>